<feature type="transmembrane region" description="Helical" evidence="8">
    <location>
        <begin position="171"/>
        <end position="193"/>
    </location>
</feature>
<evidence type="ECO:0000256" key="2">
    <source>
        <dbReference type="ARBA" id="ARBA00007935"/>
    </source>
</evidence>
<sequence>MTAPVLRLTRVGGARRIVLGSPAGRFSLRMPLRSALVGTGLLVLALAVSLVSLTSGDFPIPVTDVLRSLIGQGNPGTDFIVHELRLPRVLVTLLVGAAFGASGTIFQGLTRNPLGSPDFVGLTVGAATGALIVILVLGGGGFAVAAGAVIGCLVTAVAIYLLAFRHGVQPFRLVLIGIGVSALLEAMNSYLIYRARLDEAVSAQVWLIGSTNGRGWTEVALVGVAVAVLLPIVLHHGRHLDMLALGDETATLHGVPVERSRAVLALCGVALAAAATGAAGPIAFVALAAGPLAGRLTRSPHAGILPGALMGAALLAVSDWLAQHAWPGGDIPVGNVTAALGGVYLTWLLVHERRRLG</sequence>
<comment type="similarity">
    <text evidence="2">Belongs to the binding-protein-dependent transport system permease family. FecCD subfamily.</text>
</comment>
<feature type="transmembrane region" description="Helical" evidence="8">
    <location>
        <begin position="119"/>
        <end position="137"/>
    </location>
</feature>
<evidence type="ECO:0000313" key="9">
    <source>
        <dbReference type="EMBL" id="GIE16203.1"/>
    </source>
</evidence>
<evidence type="ECO:0000256" key="4">
    <source>
        <dbReference type="ARBA" id="ARBA00022475"/>
    </source>
</evidence>
<proteinExistence type="inferred from homology"/>
<keyword evidence="3" id="KW-0813">Transport</keyword>
<dbReference type="GO" id="GO:0033214">
    <property type="term" value="P:siderophore-iron import into cell"/>
    <property type="evidence" value="ECO:0007669"/>
    <property type="project" value="TreeGrafter"/>
</dbReference>
<dbReference type="PANTHER" id="PTHR30472">
    <property type="entry name" value="FERRIC ENTEROBACTIN TRANSPORT SYSTEM PERMEASE PROTEIN"/>
    <property type="match status" value="1"/>
</dbReference>
<dbReference type="InterPro" id="IPR037294">
    <property type="entry name" value="ABC_BtuC-like"/>
</dbReference>
<feature type="transmembrane region" description="Helical" evidence="8">
    <location>
        <begin position="333"/>
        <end position="350"/>
    </location>
</feature>
<dbReference type="Gene3D" id="1.10.3470.10">
    <property type="entry name" value="ABC transporter involved in vitamin B12 uptake, BtuC"/>
    <property type="match status" value="1"/>
</dbReference>
<evidence type="ECO:0000313" key="10">
    <source>
        <dbReference type="Proteomes" id="UP000598174"/>
    </source>
</evidence>
<keyword evidence="4" id="KW-1003">Cell membrane</keyword>
<dbReference type="GO" id="GO:0005886">
    <property type="term" value="C:plasma membrane"/>
    <property type="evidence" value="ECO:0007669"/>
    <property type="project" value="UniProtKB-SubCell"/>
</dbReference>
<evidence type="ECO:0000256" key="3">
    <source>
        <dbReference type="ARBA" id="ARBA00022448"/>
    </source>
</evidence>
<evidence type="ECO:0000256" key="7">
    <source>
        <dbReference type="ARBA" id="ARBA00023136"/>
    </source>
</evidence>
<keyword evidence="10" id="KW-1185">Reference proteome</keyword>
<feature type="transmembrane region" description="Helical" evidence="8">
    <location>
        <begin position="213"/>
        <end position="234"/>
    </location>
</feature>
<evidence type="ECO:0000256" key="8">
    <source>
        <dbReference type="SAM" id="Phobius"/>
    </source>
</evidence>
<feature type="transmembrane region" description="Helical" evidence="8">
    <location>
        <begin position="262"/>
        <end position="289"/>
    </location>
</feature>
<evidence type="ECO:0000256" key="1">
    <source>
        <dbReference type="ARBA" id="ARBA00004651"/>
    </source>
</evidence>
<dbReference type="InterPro" id="IPR000522">
    <property type="entry name" value="ABC_transptr_permease_BtuC"/>
</dbReference>
<dbReference type="EMBL" id="BOMM01000079">
    <property type="protein sequence ID" value="GIE16203.1"/>
    <property type="molecule type" value="Genomic_DNA"/>
</dbReference>
<comment type="subcellular location">
    <subcellularLocation>
        <location evidence="1">Cell membrane</location>
        <topology evidence="1">Multi-pass membrane protein</topology>
    </subcellularLocation>
</comment>
<reference evidence="9" key="1">
    <citation type="submission" date="2021-01" db="EMBL/GenBank/DDBJ databases">
        <title>Whole genome shotgun sequence of Actinoplanes ferrugineus NBRC 15555.</title>
        <authorList>
            <person name="Komaki H."/>
            <person name="Tamura T."/>
        </authorList>
    </citation>
    <scope>NUCLEOTIDE SEQUENCE</scope>
    <source>
        <strain evidence="9">NBRC 15555</strain>
    </source>
</reference>
<dbReference type="PANTHER" id="PTHR30472:SF24">
    <property type="entry name" value="FERRIC ENTEROBACTIN TRANSPORT SYSTEM PERMEASE PROTEIN FEPG"/>
    <property type="match status" value="1"/>
</dbReference>
<dbReference type="SUPFAM" id="SSF81345">
    <property type="entry name" value="ABC transporter involved in vitamin B12 uptake, BtuC"/>
    <property type="match status" value="1"/>
</dbReference>
<dbReference type="GO" id="GO:0022857">
    <property type="term" value="F:transmembrane transporter activity"/>
    <property type="evidence" value="ECO:0007669"/>
    <property type="project" value="InterPro"/>
</dbReference>
<keyword evidence="5 8" id="KW-0812">Transmembrane</keyword>
<organism evidence="9 10">
    <name type="scientific">Paractinoplanes ferrugineus</name>
    <dbReference type="NCBI Taxonomy" id="113564"/>
    <lineage>
        <taxon>Bacteria</taxon>
        <taxon>Bacillati</taxon>
        <taxon>Actinomycetota</taxon>
        <taxon>Actinomycetes</taxon>
        <taxon>Micromonosporales</taxon>
        <taxon>Micromonosporaceae</taxon>
        <taxon>Paractinoplanes</taxon>
    </lineage>
</organism>
<evidence type="ECO:0000256" key="6">
    <source>
        <dbReference type="ARBA" id="ARBA00022989"/>
    </source>
</evidence>
<dbReference type="Proteomes" id="UP000598174">
    <property type="component" value="Unassembled WGS sequence"/>
</dbReference>
<feature type="transmembrane region" description="Helical" evidence="8">
    <location>
        <begin position="143"/>
        <end position="164"/>
    </location>
</feature>
<feature type="transmembrane region" description="Helical" evidence="8">
    <location>
        <begin position="89"/>
        <end position="107"/>
    </location>
</feature>
<name>A0A919MHU8_9ACTN</name>
<gene>
    <name evidence="9" type="ORF">Afe05nite_80430</name>
</gene>
<dbReference type="AlphaFoldDB" id="A0A919MHU8"/>
<comment type="caution">
    <text evidence="9">The sequence shown here is derived from an EMBL/GenBank/DDBJ whole genome shotgun (WGS) entry which is preliminary data.</text>
</comment>
<accession>A0A919MHU8</accession>
<protein>
    <submittedName>
        <fullName evidence="9">ABC transporter permease</fullName>
    </submittedName>
</protein>
<evidence type="ECO:0000256" key="5">
    <source>
        <dbReference type="ARBA" id="ARBA00022692"/>
    </source>
</evidence>
<dbReference type="Pfam" id="PF01032">
    <property type="entry name" value="FecCD"/>
    <property type="match status" value="1"/>
</dbReference>
<keyword evidence="6 8" id="KW-1133">Transmembrane helix</keyword>
<feature type="transmembrane region" description="Helical" evidence="8">
    <location>
        <begin position="35"/>
        <end position="53"/>
    </location>
</feature>
<dbReference type="CDD" id="cd06550">
    <property type="entry name" value="TM_ABC_iron-siderophores_like"/>
    <property type="match status" value="1"/>
</dbReference>
<keyword evidence="7 8" id="KW-0472">Membrane</keyword>